<dbReference type="GO" id="GO:0006508">
    <property type="term" value="P:proteolysis"/>
    <property type="evidence" value="ECO:0007669"/>
    <property type="project" value="InterPro"/>
</dbReference>
<dbReference type="AlphaFoldDB" id="A0A5A9XPA6"/>
<dbReference type="OrthoDB" id="9759662at2"/>
<evidence type="ECO:0000313" key="3">
    <source>
        <dbReference type="Proteomes" id="UP000324298"/>
    </source>
</evidence>
<dbReference type="PANTHER" id="PTHR48104:SF30">
    <property type="entry name" value="METACASPASE-1"/>
    <property type="match status" value="1"/>
</dbReference>
<proteinExistence type="predicted"/>
<dbReference type="GO" id="GO:0005737">
    <property type="term" value="C:cytoplasm"/>
    <property type="evidence" value="ECO:0007669"/>
    <property type="project" value="TreeGrafter"/>
</dbReference>
<dbReference type="RefSeq" id="WP_149306246.1">
    <property type="nucleotide sequence ID" value="NZ_SRSD01000002.1"/>
</dbReference>
<organism evidence="2 3">
    <name type="scientific">Oryzomonas rubra</name>
    <dbReference type="NCBI Taxonomy" id="2509454"/>
    <lineage>
        <taxon>Bacteria</taxon>
        <taxon>Pseudomonadati</taxon>
        <taxon>Thermodesulfobacteriota</taxon>
        <taxon>Desulfuromonadia</taxon>
        <taxon>Geobacterales</taxon>
        <taxon>Geobacteraceae</taxon>
        <taxon>Oryzomonas</taxon>
    </lineage>
</organism>
<dbReference type="InterPro" id="IPR029030">
    <property type="entry name" value="Caspase-like_dom_sf"/>
</dbReference>
<accession>A0A5A9XPA6</accession>
<feature type="domain" description="Peptidase C14 caspase" evidence="1">
    <location>
        <begin position="14"/>
        <end position="239"/>
    </location>
</feature>
<keyword evidence="3" id="KW-1185">Reference proteome</keyword>
<evidence type="ECO:0000313" key="2">
    <source>
        <dbReference type="EMBL" id="KAA0894088.1"/>
    </source>
</evidence>
<dbReference type="InterPro" id="IPR050452">
    <property type="entry name" value="Metacaspase"/>
</dbReference>
<dbReference type="GO" id="GO:0004197">
    <property type="term" value="F:cysteine-type endopeptidase activity"/>
    <property type="evidence" value="ECO:0007669"/>
    <property type="project" value="InterPro"/>
</dbReference>
<protein>
    <submittedName>
        <fullName evidence="2">Caspase family protein</fullName>
    </submittedName>
</protein>
<dbReference type="Gene3D" id="3.40.50.1460">
    <property type="match status" value="1"/>
</dbReference>
<evidence type="ECO:0000259" key="1">
    <source>
        <dbReference type="Pfam" id="PF00656"/>
    </source>
</evidence>
<dbReference type="SUPFAM" id="SSF52129">
    <property type="entry name" value="Caspase-like"/>
    <property type="match status" value="1"/>
</dbReference>
<sequence length="580" mass="64813">MTITQYDLKYGASRALIVGINNYNIASPLGYAVSDAEAISVLLVEKFGFTDSDIEILLDDQATKTRILAEYLKWANHGTSADDRLLFFFAGHGYTIPSRRGEVGYLVPHDGNPDDLSTLIRWDELTRNAELFKSKHMLFIMDACYGGLALTRSPMPGTMRFLKDMLLRYSRQVLTAGKADEVVADSGGPIPDHSIFTGHLIDALNGKAATRDGIITANGVMAYVYEKVSRDQHSHQTPHYGYLEGDGDFIFHAPGLTDLINDEIEDSDILISIPSSGVADLPQVARGINELAKDYLSEGRHRIRLHDLVATEVRRALAQTSDDSFPVQGGNFSGEEFIERLHRYEASVDTLADLVTSISYWGTSEHVSTLKLPFAQFAGRLESQNGLVVWLALRWYPICLLAYSSGIAAVASSHYDYLYSVFMTNVTSRRLDSSCELVLALGDFIAESHNTFKALPGHERNYTPRSEYFFKLLQPKLDDLLYLGNDYEATFDRFEILLGLVHADLEIEKHHSAWGPIGRFGWKLRSRMGGSNPYQVLLDEAGKLKDSWPPLRAGFFGGNYTRFETVANQFSQLLGELRPY</sequence>
<dbReference type="EMBL" id="SRSD01000002">
    <property type="protein sequence ID" value="KAA0894088.1"/>
    <property type="molecule type" value="Genomic_DNA"/>
</dbReference>
<dbReference type="InterPro" id="IPR011600">
    <property type="entry name" value="Pept_C14_caspase"/>
</dbReference>
<name>A0A5A9XPA6_9BACT</name>
<dbReference type="PANTHER" id="PTHR48104">
    <property type="entry name" value="METACASPASE-4"/>
    <property type="match status" value="1"/>
</dbReference>
<gene>
    <name evidence="2" type="ORF">ET418_03760</name>
</gene>
<dbReference type="Pfam" id="PF00656">
    <property type="entry name" value="Peptidase_C14"/>
    <property type="match status" value="1"/>
</dbReference>
<dbReference type="Proteomes" id="UP000324298">
    <property type="component" value="Unassembled WGS sequence"/>
</dbReference>
<comment type="caution">
    <text evidence="2">The sequence shown here is derived from an EMBL/GenBank/DDBJ whole genome shotgun (WGS) entry which is preliminary data.</text>
</comment>
<reference evidence="2 3" key="1">
    <citation type="submission" date="2019-04" db="EMBL/GenBank/DDBJ databases">
        <title>Geobacter ruber sp. nov., ferric-reducing bacteria isolated from paddy soil.</title>
        <authorList>
            <person name="Xu Z."/>
            <person name="Masuda Y."/>
            <person name="Itoh H."/>
            <person name="Senoo K."/>
        </authorList>
    </citation>
    <scope>NUCLEOTIDE SEQUENCE [LARGE SCALE GENOMIC DNA]</scope>
    <source>
        <strain evidence="2 3">Red88</strain>
    </source>
</reference>